<comment type="cofactor">
    <cofactor evidence="1">
        <name>FMN</name>
        <dbReference type="ChEBI" id="CHEBI:58210"/>
    </cofactor>
</comment>
<dbReference type="InterPro" id="IPR013785">
    <property type="entry name" value="Aldolase_TIM"/>
</dbReference>
<keyword evidence="5" id="KW-0809">Transit peptide</keyword>
<sequence>MVPMSRLVHAQRRIASDFCQTTTISFAYHEPKWLWNEGEQLSRRYVKFNLGELARVATEATGSRFCVQVQKLPEGNFSKVFLMTMDNGREVIAKLPNPNAGRQHFTTASEVATMDYVRNILNVPAPKVYAFSSSADNPVGAEYIIMERSQGVELSKHWDEIRGPAKFEIVKQLVQFEKSLSSSHFPMYGSLYYAKDLPGVSPDSGTTRIKLTTGASLEDYMLSRAQRELACLQMFSTFPGQQGLFYGPRQYQPRADHKRKTLQDYMKALPFLLPKDEEVSKPVLWHPDLHADNIFVNPNNPTEIVSVIDWQAVNLSPLFLQARHPRLIEFDGPIPEGLQSIELPDNFEQLSPEEQLEAKKLRAAQSLYKLYEIQLIRQCPEIYRALQFRDSLPVQIMGLSGSIFSDGEPVVEGMLMRLEEQWSTHVGSSVPCPLSFSELERDRQREDEALWNRSVVLMDEFLTRVGAYRGWDGWVYHDNYDQFYNSGSTNQVTVAENTTAYTKYRLRPRVLVDVSQADPSTTVLGQKISFPLCVSPAGLQAMAHPDGELATSRACAKHQIHMGVSSFANHTVEEIRAAGLGVGPIQHAMQIYTMQDRAKQERIIKRAEAAGCKALFLTADSPILGVRYSEHRNDFRSPAGLGFPMLEKTSEMIRSERHEDGFTAFNSSSHSWAQEIPWLRSVTNMQIWIKGVLTAEDVQLAVEYGCDGVVVSNHGGRQLDETPATIDALPECVKAAKVDRVSHGC</sequence>
<dbReference type="InterPro" id="IPR002575">
    <property type="entry name" value="Aminoglycoside_PTrfase"/>
</dbReference>
<evidence type="ECO:0000256" key="7">
    <source>
        <dbReference type="ARBA" id="ARBA00024042"/>
    </source>
</evidence>
<comment type="similarity">
    <text evidence="7">Belongs to the FMN-dependent alpha-hydroxy acid dehydrogenase family.</text>
</comment>
<dbReference type="PANTHER" id="PTHR36091:SF1">
    <property type="entry name" value="ALTERED INHERITANCE OF MITOCHONDRIA PROTEIN 9, MITOCHONDRIAL"/>
    <property type="match status" value="1"/>
</dbReference>
<gene>
    <name evidence="10" type="ORF">ATEG_05195</name>
</gene>
<dbReference type="InterPro" id="IPR000262">
    <property type="entry name" value="FMN-dep_DH"/>
</dbReference>
<dbReference type="OrthoDB" id="2906425at2759"/>
<accession>Q0CM89</accession>
<evidence type="ECO:0000256" key="2">
    <source>
        <dbReference type="ARBA" id="ARBA00004173"/>
    </source>
</evidence>
<dbReference type="SUPFAM" id="SSF51395">
    <property type="entry name" value="FMN-linked oxidoreductases"/>
    <property type="match status" value="1"/>
</dbReference>
<dbReference type="SUPFAM" id="SSF56112">
    <property type="entry name" value="Protein kinase-like (PK-like)"/>
    <property type="match status" value="1"/>
</dbReference>
<evidence type="ECO:0000256" key="1">
    <source>
        <dbReference type="ARBA" id="ARBA00001917"/>
    </source>
</evidence>
<comment type="subcellular location">
    <subcellularLocation>
        <location evidence="2">Mitochondrion</location>
    </subcellularLocation>
</comment>
<keyword evidence="6" id="KW-0496">Mitochondrion</keyword>
<name>Q0CM89_ASPTN</name>
<dbReference type="InterPro" id="IPR051035">
    <property type="entry name" value="Mito_inheritance_9"/>
</dbReference>
<dbReference type="InterPro" id="IPR037396">
    <property type="entry name" value="FMN_HAD"/>
</dbReference>
<reference evidence="11" key="1">
    <citation type="submission" date="2005-09" db="EMBL/GenBank/DDBJ databases">
        <title>Annotation of the Aspergillus terreus NIH2624 genome.</title>
        <authorList>
            <person name="Birren B.W."/>
            <person name="Lander E.S."/>
            <person name="Galagan J.E."/>
            <person name="Nusbaum C."/>
            <person name="Devon K."/>
            <person name="Henn M."/>
            <person name="Ma L.-J."/>
            <person name="Jaffe D.B."/>
            <person name="Butler J."/>
            <person name="Alvarez P."/>
            <person name="Gnerre S."/>
            <person name="Grabherr M."/>
            <person name="Kleber M."/>
            <person name="Mauceli E.W."/>
            <person name="Brockman W."/>
            <person name="Rounsley S."/>
            <person name="Young S.K."/>
            <person name="LaButti K."/>
            <person name="Pushparaj V."/>
            <person name="DeCaprio D."/>
            <person name="Crawford M."/>
            <person name="Koehrsen M."/>
            <person name="Engels R."/>
            <person name="Montgomery P."/>
            <person name="Pearson M."/>
            <person name="Howarth C."/>
            <person name="Larson L."/>
            <person name="Luoma S."/>
            <person name="White J."/>
            <person name="Alvarado L."/>
            <person name="Kodira C.D."/>
            <person name="Zeng Q."/>
            <person name="Oleary S."/>
            <person name="Yandava C."/>
            <person name="Denning D.W."/>
            <person name="Nierman W.C."/>
            <person name="Milne T."/>
            <person name="Madden K."/>
        </authorList>
    </citation>
    <scope>NUCLEOTIDE SEQUENCE [LARGE SCALE GENOMIC DNA]</scope>
    <source>
        <strain evidence="11">NIH 2624 / FGSC A1156</strain>
    </source>
</reference>
<evidence type="ECO:0000313" key="11">
    <source>
        <dbReference type="Proteomes" id="UP000007963"/>
    </source>
</evidence>
<dbReference type="InterPro" id="IPR011009">
    <property type="entry name" value="Kinase-like_dom_sf"/>
</dbReference>
<evidence type="ECO:0000256" key="6">
    <source>
        <dbReference type="ARBA" id="ARBA00023128"/>
    </source>
</evidence>
<dbReference type="AlphaFoldDB" id="Q0CM89"/>
<dbReference type="PROSITE" id="PS00557">
    <property type="entry name" value="FMN_HYDROXY_ACID_DH_1"/>
    <property type="match status" value="1"/>
</dbReference>
<evidence type="ECO:0000256" key="8">
    <source>
        <dbReference type="ARBA" id="ARBA00031849"/>
    </source>
</evidence>
<evidence type="ECO:0000259" key="9">
    <source>
        <dbReference type="PROSITE" id="PS51349"/>
    </source>
</evidence>
<evidence type="ECO:0000256" key="3">
    <source>
        <dbReference type="ARBA" id="ARBA00005543"/>
    </source>
</evidence>
<dbReference type="HOGENOM" id="CLU_372963_0_0_1"/>
<dbReference type="RefSeq" id="XP_001214373.1">
    <property type="nucleotide sequence ID" value="XM_001214373.1"/>
</dbReference>
<dbReference type="InterPro" id="IPR008259">
    <property type="entry name" value="FMN_hydac_DH_AS"/>
</dbReference>
<dbReference type="EMBL" id="CH476600">
    <property type="protein sequence ID" value="EAU34264.1"/>
    <property type="molecule type" value="Genomic_DNA"/>
</dbReference>
<evidence type="ECO:0000256" key="4">
    <source>
        <dbReference type="ARBA" id="ARBA00016197"/>
    </source>
</evidence>
<dbReference type="GO" id="GO:0010181">
    <property type="term" value="F:FMN binding"/>
    <property type="evidence" value="ECO:0007669"/>
    <property type="project" value="InterPro"/>
</dbReference>
<dbReference type="Gene3D" id="3.90.1200.10">
    <property type="match status" value="1"/>
</dbReference>
<dbReference type="VEuPathDB" id="FungiDB:ATEG_05195"/>
<comment type="similarity">
    <text evidence="3">Belongs to the AIM9 family.</text>
</comment>
<dbReference type="PROSITE" id="PS51349">
    <property type="entry name" value="FMN_HYDROXY_ACID_DH_2"/>
    <property type="match status" value="1"/>
</dbReference>
<dbReference type="PANTHER" id="PTHR36091">
    <property type="entry name" value="ALTERED INHERITANCE OF MITOCHONDRIA PROTEIN 9, MITOCHONDRIAL"/>
    <property type="match status" value="1"/>
</dbReference>
<dbReference type="GO" id="GO:0005739">
    <property type="term" value="C:mitochondrion"/>
    <property type="evidence" value="ECO:0007669"/>
    <property type="project" value="UniProtKB-SubCell"/>
</dbReference>
<dbReference type="Proteomes" id="UP000007963">
    <property type="component" value="Unassembled WGS sequence"/>
</dbReference>
<proteinExistence type="inferred from homology"/>
<dbReference type="Pfam" id="PF01636">
    <property type="entry name" value="APH"/>
    <property type="match status" value="1"/>
</dbReference>
<evidence type="ECO:0000313" key="10">
    <source>
        <dbReference type="EMBL" id="EAU34264.1"/>
    </source>
</evidence>
<dbReference type="CDD" id="cd02809">
    <property type="entry name" value="alpha_hydroxyacid_oxid_FMN"/>
    <property type="match status" value="1"/>
</dbReference>
<dbReference type="eggNOG" id="KOG0538">
    <property type="taxonomic scope" value="Eukaryota"/>
</dbReference>
<dbReference type="STRING" id="341663.Q0CM89"/>
<dbReference type="Pfam" id="PF01070">
    <property type="entry name" value="FMN_dh"/>
    <property type="match status" value="1"/>
</dbReference>
<dbReference type="Gene3D" id="3.20.20.70">
    <property type="entry name" value="Aldolase class I"/>
    <property type="match status" value="1"/>
</dbReference>
<dbReference type="GeneID" id="4320807"/>
<dbReference type="InterPro" id="IPR012133">
    <property type="entry name" value="Alpha-hydoxy_acid_DH_FMN"/>
</dbReference>
<protein>
    <recommendedName>
        <fullName evidence="4">Altered inheritance of mitochondria protein 9, mitochondrial</fullName>
    </recommendedName>
    <alternativeName>
        <fullName evidence="8">Found in mitochondrial proteome protein 29</fullName>
    </alternativeName>
</protein>
<evidence type="ECO:0000256" key="5">
    <source>
        <dbReference type="ARBA" id="ARBA00022946"/>
    </source>
</evidence>
<organism evidence="10 11">
    <name type="scientific">Aspergillus terreus (strain NIH 2624 / FGSC A1156)</name>
    <dbReference type="NCBI Taxonomy" id="341663"/>
    <lineage>
        <taxon>Eukaryota</taxon>
        <taxon>Fungi</taxon>
        <taxon>Dikarya</taxon>
        <taxon>Ascomycota</taxon>
        <taxon>Pezizomycotina</taxon>
        <taxon>Eurotiomycetes</taxon>
        <taxon>Eurotiomycetidae</taxon>
        <taxon>Eurotiales</taxon>
        <taxon>Aspergillaceae</taxon>
        <taxon>Aspergillus</taxon>
        <taxon>Aspergillus subgen. Circumdati</taxon>
    </lineage>
</organism>
<feature type="domain" description="FMN hydroxy acid dehydrogenase" evidence="9">
    <location>
        <begin position="457"/>
        <end position="745"/>
    </location>
</feature>
<dbReference type="GO" id="GO:0016491">
    <property type="term" value="F:oxidoreductase activity"/>
    <property type="evidence" value="ECO:0007669"/>
    <property type="project" value="InterPro"/>
</dbReference>